<feature type="region of interest" description="Disordered" evidence="1">
    <location>
        <begin position="82"/>
        <end position="102"/>
    </location>
</feature>
<proteinExistence type="predicted"/>
<dbReference type="RefSeq" id="WP_345615566.1">
    <property type="nucleotide sequence ID" value="NZ_BAABJV010000017.1"/>
</dbReference>
<dbReference type="EMBL" id="BAABJV010000017">
    <property type="protein sequence ID" value="GAA4790996.1"/>
    <property type="molecule type" value="Genomic_DNA"/>
</dbReference>
<protein>
    <recommendedName>
        <fullName evidence="4">DUF317 domain-containing protein</fullName>
    </recommendedName>
</protein>
<evidence type="ECO:0000313" key="3">
    <source>
        <dbReference type="Proteomes" id="UP001501147"/>
    </source>
</evidence>
<sequence length="102" mass="10458">MSWASWTTPGVYSGHGGVLTHEAGVVAGDLTLHTTWVDGEASVTVQYTGAADWFTVAGSPTPCPSEEASRDLHDAVLAAVRGPTTATVPPLPQTSAEAGDRP</sequence>
<evidence type="ECO:0000256" key="1">
    <source>
        <dbReference type="SAM" id="MobiDB-lite"/>
    </source>
</evidence>
<gene>
    <name evidence="2" type="ORF">GCM10023329_48430</name>
</gene>
<dbReference type="Proteomes" id="UP001501147">
    <property type="component" value="Unassembled WGS sequence"/>
</dbReference>
<name>A0ABP9B827_9ACTN</name>
<reference evidence="3" key="1">
    <citation type="journal article" date="2019" name="Int. J. Syst. Evol. Microbiol.">
        <title>The Global Catalogue of Microorganisms (GCM) 10K type strain sequencing project: providing services to taxonomists for standard genome sequencing and annotation.</title>
        <authorList>
            <consortium name="The Broad Institute Genomics Platform"/>
            <consortium name="The Broad Institute Genome Sequencing Center for Infectious Disease"/>
            <person name="Wu L."/>
            <person name="Ma J."/>
        </authorList>
    </citation>
    <scope>NUCLEOTIDE SEQUENCE [LARGE SCALE GENOMIC DNA]</scope>
    <source>
        <strain evidence="3">JCM 18324</strain>
    </source>
</reference>
<evidence type="ECO:0000313" key="2">
    <source>
        <dbReference type="EMBL" id="GAA4790996.1"/>
    </source>
</evidence>
<accession>A0ABP9B827</accession>
<evidence type="ECO:0008006" key="4">
    <source>
        <dbReference type="Google" id="ProtNLM"/>
    </source>
</evidence>
<organism evidence="2 3">
    <name type="scientific">Streptomyces sanyensis</name>
    <dbReference type="NCBI Taxonomy" id="568869"/>
    <lineage>
        <taxon>Bacteria</taxon>
        <taxon>Bacillati</taxon>
        <taxon>Actinomycetota</taxon>
        <taxon>Actinomycetes</taxon>
        <taxon>Kitasatosporales</taxon>
        <taxon>Streptomycetaceae</taxon>
        <taxon>Streptomyces</taxon>
    </lineage>
</organism>
<comment type="caution">
    <text evidence="2">The sequence shown here is derived from an EMBL/GenBank/DDBJ whole genome shotgun (WGS) entry which is preliminary data.</text>
</comment>
<keyword evidence="3" id="KW-1185">Reference proteome</keyword>